<sequence>MYELRNILRNKSEIALVYSDYKYIDQLRFEKVVNAEKIFSKKNNLGYCFLARKEVISESSDYKISIFNEDVLYLYLKKNNLLHHTLQILGIRYYKAGIFTLILHILNKLMDIKRREGWRVVAVKSINFFRKFLITKIKKGWGGIFYISIPKKSGLK</sequence>
<dbReference type="AlphaFoldDB" id="X0Y733"/>
<name>X0Y733_9ZZZZ</name>
<protein>
    <submittedName>
        <fullName evidence="1">Uncharacterized protein</fullName>
    </submittedName>
</protein>
<evidence type="ECO:0000313" key="1">
    <source>
        <dbReference type="EMBL" id="GAG44508.1"/>
    </source>
</evidence>
<organism evidence="1">
    <name type="scientific">marine sediment metagenome</name>
    <dbReference type="NCBI Taxonomy" id="412755"/>
    <lineage>
        <taxon>unclassified sequences</taxon>
        <taxon>metagenomes</taxon>
        <taxon>ecological metagenomes</taxon>
    </lineage>
</organism>
<reference evidence="1" key="1">
    <citation type="journal article" date="2014" name="Front. Microbiol.">
        <title>High frequency of phylogenetically diverse reductive dehalogenase-homologous genes in deep subseafloor sedimentary metagenomes.</title>
        <authorList>
            <person name="Kawai M."/>
            <person name="Futagami T."/>
            <person name="Toyoda A."/>
            <person name="Takaki Y."/>
            <person name="Nishi S."/>
            <person name="Hori S."/>
            <person name="Arai W."/>
            <person name="Tsubouchi T."/>
            <person name="Morono Y."/>
            <person name="Uchiyama I."/>
            <person name="Ito T."/>
            <person name="Fujiyama A."/>
            <person name="Inagaki F."/>
            <person name="Takami H."/>
        </authorList>
    </citation>
    <scope>NUCLEOTIDE SEQUENCE</scope>
    <source>
        <strain evidence="1">Expedition CK06-06</strain>
    </source>
</reference>
<dbReference type="EMBL" id="BARS01050028">
    <property type="protein sequence ID" value="GAG44508.1"/>
    <property type="molecule type" value="Genomic_DNA"/>
</dbReference>
<comment type="caution">
    <text evidence="1">The sequence shown here is derived from an EMBL/GenBank/DDBJ whole genome shotgun (WGS) entry which is preliminary data.</text>
</comment>
<gene>
    <name evidence="1" type="ORF">S01H1_74754</name>
</gene>
<proteinExistence type="predicted"/>
<accession>X0Y733</accession>